<organism evidence="12 13">
    <name type="scientific">Oldenlandia corymbosa var. corymbosa</name>
    <dbReference type="NCBI Taxonomy" id="529605"/>
    <lineage>
        <taxon>Eukaryota</taxon>
        <taxon>Viridiplantae</taxon>
        <taxon>Streptophyta</taxon>
        <taxon>Embryophyta</taxon>
        <taxon>Tracheophyta</taxon>
        <taxon>Spermatophyta</taxon>
        <taxon>Magnoliopsida</taxon>
        <taxon>eudicotyledons</taxon>
        <taxon>Gunneridae</taxon>
        <taxon>Pentapetalae</taxon>
        <taxon>asterids</taxon>
        <taxon>lamiids</taxon>
        <taxon>Gentianales</taxon>
        <taxon>Rubiaceae</taxon>
        <taxon>Rubioideae</taxon>
        <taxon>Spermacoceae</taxon>
        <taxon>Hedyotis-Oldenlandia complex</taxon>
        <taxon>Oldenlandia</taxon>
    </lineage>
</organism>
<dbReference type="SUPFAM" id="SSF56235">
    <property type="entry name" value="N-terminal nucleophile aminohydrolases (Ntn hydrolases)"/>
    <property type="match status" value="1"/>
</dbReference>
<keyword evidence="8" id="KW-0449">Lipoprotein</keyword>
<dbReference type="InterPro" id="IPR001353">
    <property type="entry name" value="Proteasome_sua/b"/>
</dbReference>
<dbReference type="GO" id="GO:0005886">
    <property type="term" value="C:plasma membrane"/>
    <property type="evidence" value="ECO:0007669"/>
    <property type="project" value="UniProtKB-SubCell"/>
</dbReference>
<keyword evidence="10" id="KW-1133">Transmembrane helix</keyword>
<evidence type="ECO:0000256" key="9">
    <source>
        <dbReference type="SAM" id="MobiDB-lite"/>
    </source>
</evidence>
<keyword evidence="3" id="KW-1003">Cell membrane</keyword>
<dbReference type="InterPro" id="IPR016140">
    <property type="entry name" value="Bifunc_inhib/LTP/seed_store"/>
</dbReference>
<dbReference type="EMBL" id="OX459124">
    <property type="protein sequence ID" value="CAI9113590.1"/>
    <property type="molecule type" value="Genomic_DNA"/>
</dbReference>
<comment type="subcellular location">
    <subcellularLocation>
        <location evidence="1">Cell membrane</location>
        <topology evidence="1">Lipid-anchor</topology>
        <topology evidence="1">GPI-anchor</topology>
    </subcellularLocation>
</comment>
<dbReference type="GO" id="GO:0051603">
    <property type="term" value="P:proteolysis involved in protein catabolic process"/>
    <property type="evidence" value="ECO:0007669"/>
    <property type="project" value="InterPro"/>
</dbReference>
<evidence type="ECO:0000256" key="6">
    <source>
        <dbReference type="ARBA" id="ARBA00023157"/>
    </source>
</evidence>
<evidence type="ECO:0000256" key="4">
    <source>
        <dbReference type="ARBA" id="ARBA00022622"/>
    </source>
</evidence>
<dbReference type="Pfam" id="PF00227">
    <property type="entry name" value="Proteasome"/>
    <property type="match status" value="1"/>
</dbReference>
<keyword evidence="4" id="KW-0336">GPI-anchor</keyword>
<evidence type="ECO:0000259" key="11">
    <source>
        <dbReference type="Pfam" id="PF14368"/>
    </source>
</evidence>
<name>A0AAV1E3I8_OLDCO</name>
<keyword evidence="10" id="KW-0472">Membrane</keyword>
<dbReference type="GO" id="GO:0098552">
    <property type="term" value="C:side of membrane"/>
    <property type="evidence" value="ECO:0007669"/>
    <property type="project" value="UniProtKB-KW"/>
</dbReference>
<keyword evidence="5" id="KW-0732">Signal</keyword>
<feature type="region of interest" description="Disordered" evidence="9">
    <location>
        <begin position="468"/>
        <end position="487"/>
    </location>
</feature>
<dbReference type="AlphaFoldDB" id="A0AAV1E3I8"/>
<keyword evidence="13" id="KW-1185">Reference proteome</keyword>
<dbReference type="Proteomes" id="UP001161247">
    <property type="component" value="Chromosome 7"/>
</dbReference>
<gene>
    <name evidence="12" type="ORF">OLC1_LOCUS20565</name>
</gene>
<evidence type="ECO:0000256" key="7">
    <source>
        <dbReference type="ARBA" id="ARBA00023180"/>
    </source>
</evidence>
<reference evidence="12" key="1">
    <citation type="submission" date="2023-03" db="EMBL/GenBank/DDBJ databases">
        <authorList>
            <person name="Julca I."/>
        </authorList>
    </citation>
    <scope>NUCLEOTIDE SEQUENCE</scope>
</reference>
<dbReference type="InterPro" id="IPR043325">
    <property type="entry name" value="LTSS"/>
</dbReference>
<proteinExistence type="inferred from homology"/>
<dbReference type="InterPro" id="IPR029055">
    <property type="entry name" value="Ntn_hydrolases_N"/>
</dbReference>
<dbReference type="InterPro" id="IPR036312">
    <property type="entry name" value="Bifun_inhib/LTP/seed_sf"/>
</dbReference>
<sequence length="535" mass="59682">MSSTVDTKDLNLSSKEGRKRAQFIKIYLREDGSFKAFDPKFEKGTTCLGLVFEEGIMIAVDHPRTSLCPLNVVQLNSHMLATISGGNEFLLKDLQMKCNEYELVRRREPSVPEVLDWLREALFAYEKPRLSVGILIAVWNKSERGLYRMNGFGKLDTYDRLATGSGSVEAIEACRFFEPVTQAANVCGVTLRSQYAIFSYTHILFVYIVLGAIFPVDFLKTNSLFLSTRMRITEVAELAKGAICRAANVAPHYGEVVSVYCLRDGGCERILMDDMEPWQKEHIKVQMLRYGGDFLMDIRWYGGDFPGDIRWHGDIFVSDVYRYGDEFVGVCSYATSSLEFARMALKDSVIINLVVRSMIWEFQLIFNVVSLFRHMIQPLLDKSQKGDCSSVLIPGAPCGQYAQGREPEPTTMCCDNSRQLNSQQVSCLCLLLNDNSLGSYTVNKTLARELQDLCSLQNSLPNCSEEMLAPVPPSSPTPQVSSGATSNATIAASPMVKVKPRFKKVGDPQSSGVKLDAVNRLVLALLLCLLAFLTV</sequence>
<dbReference type="Pfam" id="PF14368">
    <property type="entry name" value="LTP_2"/>
    <property type="match status" value="1"/>
</dbReference>
<dbReference type="Gene3D" id="3.60.20.10">
    <property type="entry name" value="Glutamine Phosphoribosylpyrophosphate, subunit 1, domain 1"/>
    <property type="match status" value="1"/>
</dbReference>
<evidence type="ECO:0000313" key="13">
    <source>
        <dbReference type="Proteomes" id="UP001161247"/>
    </source>
</evidence>
<accession>A0AAV1E3I8</accession>
<dbReference type="Gene3D" id="1.10.110.10">
    <property type="entry name" value="Plant lipid-transfer and hydrophobic proteins"/>
    <property type="match status" value="1"/>
</dbReference>
<dbReference type="PANTHER" id="PTHR33044">
    <property type="entry name" value="BIFUNCTIONAL INHIBITOR/LIPID-TRANSFER PROTEIN/SEED STORAGE 2S ALBUMIN SUPERFAMILY PROTEIN-RELATED"/>
    <property type="match status" value="1"/>
</dbReference>
<evidence type="ECO:0000313" key="12">
    <source>
        <dbReference type="EMBL" id="CAI9113590.1"/>
    </source>
</evidence>
<feature type="transmembrane region" description="Helical" evidence="10">
    <location>
        <begin position="197"/>
        <end position="219"/>
    </location>
</feature>
<evidence type="ECO:0000256" key="3">
    <source>
        <dbReference type="ARBA" id="ARBA00022475"/>
    </source>
</evidence>
<protein>
    <submittedName>
        <fullName evidence="12">OLC1v1014219C1</fullName>
    </submittedName>
</protein>
<keyword evidence="10" id="KW-0812">Transmembrane</keyword>
<evidence type="ECO:0000256" key="8">
    <source>
        <dbReference type="ARBA" id="ARBA00023288"/>
    </source>
</evidence>
<evidence type="ECO:0000256" key="10">
    <source>
        <dbReference type="SAM" id="Phobius"/>
    </source>
</evidence>
<comment type="similarity">
    <text evidence="2">Belongs to the plant LTP family.</text>
</comment>
<evidence type="ECO:0000256" key="2">
    <source>
        <dbReference type="ARBA" id="ARBA00009748"/>
    </source>
</evidence>
<evidence type="ECO:0000256" key="1">
    <source>
        <dbReference type="ARBA" id="ARBA00004609"/>
    </source>
</evidence>
<evidence type="ECO:0000256" key="5">
    <source>
        <dbReference type="ARBA" id="ARBA00022729"/>
    </source>
</evidence>
<dbReference type="GO" id="GO:0005839">
    <property type="term" value="C:proteasome core complex"/>
    <property type="evidence" value="ECO:0007669"/>
    <property type="project" value="InterPro"/>
</dbReference>
<keyword evidence="7" id="KW-0325">Glycoprotein</keyword>
<feature type="domain" description="Bifunctional inhibitor/plant lipid transfer protein/seed storage helical" evidence="11">
    <location>
        <begin position="383"/>
        <end position="463"/>
    </location>
</feature>
<dbReference type="SUPFAM" id="SSF47699">
    <property type="entry name" value="Bifunctional inhibitor/lipid-transfer protein/seed storage 2S albumin"/>
    <property type="match status" value="1"/>
</dbReference>
<keyword evidence="6" id="KW-1015">Disulfide bond</keyword>